<gene>
    <name evidence="1" type="ORF">RhiirC2_871284</name>
</gene>
<protein>
    <submittedName>
        <fullName evidence="1">Uncharacterized protein</fullName>
    </submittedName>
</protein>
<evidence type="ECO:0000313" key="1">
    <source>
        <dbReference type="EMBL" id="PKK59364.1"/>
    </source>
</evidence>
<accession>A0A2N1MCM4</accession>
<reference evidence="1 2" key="2">
    <citation type="submission" date="2017-10" db="EMBL/GenBank/DDBJ databases">
        <title>Extensive intraspecific genome diversity in a model arbuscular mycorrhizal fungus.</title>
        <authorList>
            <person name="Chen E.C.H."/>
            <person name="Morin E."/>
            <person name="Baudet D."/>
            <person name="Noel J."/>
            <person name="Ndikumana S."/>
            <person name="Charron P."/>
            <person name="St-Onge C."/>
            <person name="Giorgi J."/>
            <person name="Grigoriev I.V."/>
            <person name="Roux C."/>
            <person name="Martin F.M."/>
            <person name="Corradi N."/>
        </authorList>
    </citation>
    <scope>NUCLEOTIDE SEQUENCE [LARGE SCALE GENOMIC DNA]</scope>
    <source>
        <strain evidence="1 2">C2</strain>
    </source>
</reference>
<dbReference type="AlphaFoldDB" id="A0A2N1MCM4"/>
<name>A0A2N1MCM4_9GLOM</name>
<dbReference type="EMBL" id="LLXL01003078">
    <property type="protein sequence ID" value="PKK59364.1"/>
    <property type="molecule type" value="Genomic_DNA"/>
</dbReference>
<evidence type="ECO:0000313" key="2">
    <source>
        <dbReference type="Proteomes" id="UP000233469"/>
    </source>
</evidence>
<comment type="caution">
    <text evidence="1">The sequence shown here is derived from an EMBL/GenBank/DDBJ whole genome shotgun (WGS) entry which is preliminary data.</text>
</comment>
<reference evidence="1 2" key="1">
    <citation type="submission" date="2016-04" db="EMBL/GenBank/DDBJ databases">
        <title>Genome analyses suggest a sexual origin of heterokaryosis in a supposedly ancient asexual fungus.</title>
        <authorList>
            <person name="Ropars J."/>
            <person name="Sedzielewska K."/>
            <person name="Noel J."/>
            <person name="Charron P."/>
            <person name="Farinelli L."/>
            <person name="Marton T."/>
            <person name="Kruger M."/>
            <person name="Pelin A."/>
            <person name="Brachmann A."/>
            <person name="Corradi N."/>
        </authorList>
    </citation>
    <scope>NUCLEOTIDE SEQUENCE [LARGE SCALE GENOMIC DNA]</scope>
    <source>
        <strain evidence="1 2">C2</strain>
    </source>
</reference>
<dbReference type="VEuPathDB" id="FungiDB:FUN_006650"/>
<proteinExistence type="predicted"/>
<sequence length="182" mass="21074">MCPDRHNWPGNDIGQETIMSEGQNHPKNLMLYKGPVSIRTEVSLPSTFDPQFGEWIERPEEIEMLTKRFLKALSYVLNRTIINEGSYVCEVLAPLFNIAFRDLPVNNETWTIWGDMASWPDAVQKGDSRSACRLDFMLVAYVNNERVDVLNMEIGHPNSHKRKQEQDRLKLARLDRLRKNAS</sequence>
<dbReference type="Proteomes" id="UP000233469">
    <property type="component" value="Unassembled WGS sequence"/>
</dbReference>
<organism evidence="1 2">
    <name type="scientific">Rhizophagus irregularis</name>
    <dbReference type="NCBI Taxonomy" id="588596"/>
    <lineage>
        <taxon>Eukaryota</taxon>
        <taxon>Fungi</taxon>
        <taxon>Fungi incertae sedis</taxon>
        <taxon>Mucoromycota</taxon>
        <taxon>Glomeromycotina</taxon>
        <taxon>Glomeromycetes</taxon>
        <taxon>Glomerales</taxon>
        <taxon>Glomeraceae</taxon>
        <taxon>Rhizophagus</taxon>
    </lineage>
</organism>